<dbReference type="EMBL" id="RJUF01000013">
    <property type="protein sequence ID" value="MCP9762675.1"/>
    <property type="molecule type" value="Genomic_DNA"/>
</dbReference>
<dbReference type="GO" id="GO:0016787">
    <property type="term" value="F:hydrolase activity"/>
    <property type="evidence" value="ECO:0007669"/>
    <property type="project" value="UniProtKB-KW"/>
</dbReference>
<proteinExistence type="inferred from homology"/>
<comment type="caution">
    <text evidence="5">The sequence shown here is derived from an EMBL/GenBank/DDBJ whole genome shotgun (WGS) entry which is preliminary data.</text>
</comment>
<feature type="domain" description="5'-Nucleotidase C-terminal" evidence="4">
    <location>
        <begin position="344"/>
        <end position="488"/>
    </location>
</feature>
<keyword evidence="6" id="KW-1185">Reference proteome</keyword>
<dbReference type="Gene3D" id="3.60.21.10">
    <property type="match status" value="1"/>
</dbReference>
<dbReference type="Proteomes" id="UP001204144">
    <property type="component" value="Unassembled WGS sequence"/>
</dbReference>
<dbReference type="InterPro" id="IPR006179">
    <property type="entry name" value="5_nucleotidase/apyrase"/>
</dbReference>
<dbReference type="GO" id="GO:0009166">
    <property type="term" value="P:nucleotide catabolic process"/>
    <property type="evidence" value="ECO:0007669"/>
    <property type="project" value="InterPro"/>
</dbReference>
<comment type="similarity">
    <text evidence="2">Belongs to the 5'-nucleotidase family.</text>
</comment>
<dbReference type="InterPro" id="IPR006311">
    <property type="entry name" value="TAT_signal"/>
</dbReference>
<dbReference type="PANTHER" id="PTHR11575">
    <property type="entry name" value="5'-NUCLEOTIDASE-RELATED"/>
    <property type="match status" value="1"/>
</dbReference>
<dbReference type="GO" id="GO:0030288">
    <property type="term" value="C:outer membrane-bounded periplasmic space"/>
    <property type="evidence" value="ECO:0007669"/>
    <property type="project" value="TreeGrafter"/>
</dbReference>
<evidence type="ECO:0000259" key="4">
    <source>
        <dbReference type="Pfam" id="PF02872"/>
    </source>
</evidence>
<sequence length="559" mass="63042">MKNNNAAARRSFLKNSLLSVLGLVVTPLAKAEEGLTLETAKLGNTITFLITSDIHAQVNTHDEFFFENGKNVFKKRGGLAVLKTMLDTLKKQNPEHTIVYDGGDFFHGHALATATEGEALIPIFNSLGYDLMLPGNWEVVYKKKKMLYDMGHCHAAKICANMWHSADDEAKGELVYPPFWIKYINGVKIGVIGYTDHLVPKRQSPAYSEGLRFEHPEANLARYVKYLKEVENCDITLVAAHIGLAQQVGLANNPAAEGVDLIIGADTHERLRKPIQGKYCPVIECGSFGSFVGKLDLIIENQKLKEFKYELLDVDPTKYKPNKDLQKVIDDAMKPLKADLSKVIGYSKTPLMRYYVMETPMDNFITDALKWKLKPDIALSNGFRFCQPLSTPNADGLIPITREFLSNMLPVNGETKSGIVTGKQIMEWAEKELQNAFATDPSKRFGGWFVRYSGMEMNFTTKNAFGKRVNWIKVGGQLLDMEKEYTIVACERDGDPKDTLCRFENVKNPTNRKIMLHDLMEEYLNVHSPISPKLEKRATATDEPDTLLTQLRGYDYEFM</sequence>
<evidence type="ECO:0000256" key="2">
    <source>
        <dbReference type="RuleBase" id="RU362119"/>
    </source>
</evidence>
<dbReference type="Pfam" id="PF00149">
    <property type="entry name" value="Metallophos"/>
    <property type="match status" value="1"/>
</dbReference>
<reference evidence="5 6" key="1">
    <citation type="submission" date="2018-11" db="EMBL/GenBank/DDBJ databases">
        <title>Novel bacteria species description.</title>
        <authorList>
            <person name="Han J.-H."/>
        </authorList>
    </citation>
    <scope>NUCLEOTIDE SEQUENCE [LARGE SCALE GENOMIC DNA]</scope>
    <source>
        <strain evidence="5 6">KCTC23259</strain>
    </source>
</reference>
<dbReference type="InterPro" id="IPR004843">
    <property type="entry name" value="Calcineurin-like_PHP"/>
</dbReference>
<dbReference type="PANTHER" id="PTHR11575:SF42">
    <property type="entry name" value="SULFUR OXIDATION PROTEIN SOXB"/>
    <property type="match status" value="1"/>
</dbReference>
<name>A0AAE3H4B6_9BACT</name>
<dbReference type="RefSeq" id="WP_255036447.1">
    <property type="nucleotide sequence ID" value="NZ_RJUF01000013.1"/>
</dbReference>
<evidence type="ECO:0000313" key="6">
    <source>
        <dbReference type="Proteomes" id="UP001204144"/>
    </source>
</evidence>
<accession>A0AAE3H4B6</accession>
<dbReference type="SUPFAM" id="SSF55816">
    <property type="entry name" value="5'-nucleotidase (syn. UDP-sugar hydrolase), C-terminal domain"/>
    <property type="match status" value="1"/>
</dbReference>
<gene>
    <name evidence="5" type="ORF">EGI31_06880</name>
</gene>
<feature type="domain" description="Calcineurin-like phosphoesterase" evidence="3">
    <location>
        <begin position="47"/>
        <end position="269"/>
    </location>
</feature>
<evidence type="ECO:0000256" key="1">
    <source>
        <dbReference type="ARBA" id="ARBA00022729"/>
    </source>
</evidence>
<feature type="signal peptide" evidence="2">
    <location>
        <begin position="1"/>
        <end position="31"/>
    </location>
</feature>
<dbReference type="AlphaFoldDB" id="A0AAE3H4B6"/>
<evidence type="ECO:0000313" key="5">
    <source>
        <dbReference type="EMBL" id="MCP9762675.1"/>
    </source>
</evidence>
<dbReference type="InterPro" id="IPR036907">
    <property type="entry name" value="5'-Nucleotdase_C_sf"/>
</dbReference>
<feature type="chain" id="PRO_5041774299" evidence="2">
    <location>
        <begin position="32"/>
        <end position="559"/>
    </location>
</feature>
<keyword evidence="1 2" id="KW-0732">Signal</keyword>
<dbReference type="SUPFAM" id="SSF56300">
    <property type="entry name" value="Metallo-dependent phosphatases"/>
    <property type="match status" value="1"/>
</dbReference>
<dbReference type="InterPro" id="IPR029052">
    <property type="entry name" value="Metallo-depent_PP-like"/>
</dbReference>
<dbReference type="PROSITE" id="PS51318">
    <property type="entry name" value="TAT"/>
    <property type="match status" value="1"/>
</dbReference>
<dbReference type="GO" id="GO:0000166">
    <property type="term" value="F:nucleotide binding"/>
    <property type="evidence" value="ECO:0007669"/>
    <property type="project" value="UniProtKB-KW"/>
</dbReference>
<keyword evidence="2" id="KW-0547">Nucleotide-binding</keyword>
<dbReference type="InterPro" id="IPR008334">
    <property type="entry name" value="5'-Nucleotdase_C"/>
</dbReference>
<dbReference type="Gene3D" id="3.90.780.10">
    <property type="entry name" value="5'-Nucleotidase, C-terminal domain"/>
    <property type="match status" value="1"/>
</dbReference>
<keyword evidence="2" id="KW-0378">Hydrolase</keyword>
<protein>
    <submittedName>
        <fullName evidence="5">Bifunctional metallophosphatase/5'-nucleotidase</fullName>
    </submittedName>
</protein>
<dbReference type="Pfam" id="PF02872">
    <property type="entry name" value="5_nucleotid_C"/>
    <property type="match status" value="1"/>
</dbReference>
<evidence type="ECO:0000259" key="3">
    <source>
        <dbReference type="Pfam" id="PF00149"/>
    </source>
</evidence>
<organism evidence="5 6">
    <name type="scientific">Lacihabitans soyangensis</name>
    <dbReference type="NCBI Taxonomy" id="869394"/>
    <lineage>
        <taxon>Bacteria</taxon>
        <taxon>Pseudomonadati</taxon>
        <taxon>Bacteroidota</taxon>
        <taxon>Cytophagia</taxon>
        <taxon>Cytophagales</taxon>
        <taxon>Leadbetterellaceae</taxon>
        <taxon>Lacihabitans</taxon>
    </lineage>
</organism>
<dbReference type="PRINTS" id="PR01607">
    <property type="entry name" value="APYRASEFAMLY"/>
</dbReference>